<name>A0A7X1HX40_9ACTN</name>
<evidence type="ECO:0000256" key="1">
    <source>
        <dbReference type="SAM" id="Coils"/>
    </source>
</evidence>
<dbReference type="OrthoDB" id="3480403at2"/>
<dbReference type="EMBL" id="JACMHY010000001">
    <property type="protein sequence ID" value="MBC2863493.1"/>
    <property type="molecule type" value="Genomic_DNA"/>
</dbReference>
<dbReference type="Proteomes" id="UP000517694">
    <property type="component" value="Unassembled WGS sequence"/>
</dbReference>
<proteinExistence type="predicted"/>
<evidence type="ECO:0000313" key="3">
    <source>
        <dbReference type="EMBL" id="MBC2863493.1"/>
    </source>
</evidence>
<reference evidence="3 4" key="1">
    <citation type="submission" date="2020-08" db="EMBL/GenBank/DDBJ databases">
        <title>Whole-Genome Sequence of French Clinical Streptomyces mexicanus Strain Q0842.</title>
        <authorList>
            <person name="Boxberger M."/>
            <person name="La Scola B."/>
        </authorList>
    </citation>
    <scope>NUCLEOTIDE SEQUENCE [LARGE SCALE GENOMIC DNA]</scope>
    <source>
        <strain evidence="3 4">Marseille-Q0842</strain>
    </source>
</reference>
<feature type="region of interest" description="Disordered" evidence="2">
    <location>
        <begin position="123"/>
        <end position="142"/>
    </location>
</feature>
<keyword evidence="1" id="KW-0175">Coiled coil</keyword>
<organism evidence="3 4">
    <name type="scientific">Streptomyces mexicanus</name>
    <dbReference type="NCBI Taxonomy" id="178566"/>
    <lineage>
        <taxon>Bacteria</taxon>
        <taxon>Bacillati</taxon>
        <taxon>Actinomycetota</taxon>
        <taxon>Actinomycetes</taxon>
        <taxon>Kitasatosporales</taxon>
        <taxon>Streptomycetaceae</taxon>
        <taxon>Streptomyces</taxon>
    </lineage>
</organism>
<evidence type="ECO:0000313" key="4">
    <source>
        <dbReference type="Proteomes" id="UP000517694"/>
    </source>
</evidence>
<evidence type="ECO:0000256" key="2">
    <source>
        <dbReference type="SAM" id="MobiDB-lite"/>
    </source>
</evidence>
<comment type="caution">
    <text evidence="3">The sequence shown here is derived from an EMBL/GenBank/DDBJ whole genome shotgun (WGS) entry which is preliminary data.</text>
</comment>
<dbReference type="RefSeq" id="WP_159666356.1">
    <property type="nucleotide sequence ID" value="NZ_JACMHY010000001.1"/>
</dbReference>
<keyword evidence="4" id="KW-1185">Reference proteome</keyword>
<protein>
    <submittedName>
        <fullName evidence="3">Uncharacterized protein</fullName>
    </submittedName>
</protein>
<sequence length="142" mass="15237">MELDAFMELAGPTIGAAMSAYGVAVLTQAEDAAAGATVNLGRRILQRVWQRRDEQQRAALERDVREAAEESDDADAQAALRQAVKRTLRDDPELLAELAELLPRAESWSNRFTVSGPGSVVNAGTNNGEMSSTVTIHGGKTQ</sequence>
<dbReference type="AlphaFoldDB" id="A0A7X1HX40"/>
<gene>
    <name evidence="3" type="ORF">H1R13_00320</name>
</gene>
<accession>A0A7X1HX40</accession>
<feature type="coiled-coil region" evidence="1">
    <location>
        <begin position="50"/>
        <end position="77"/>
    </location>
</feature>